<dbReference type="GO" id="GO:0032259">
    <property type="term" value="P:methylation"/>
    <property type="evidence" value="ECO:0007669"/>
    <property type="project" value="UniProtKB-KW"/>
</dbReference>
<evidence type="ECO:0000313" key="4">
    <source>
        <dbReference type="EMBL" id="KAJ1909810.1"/>
    </source>
</evidence>
<gene>
    <name evidence="4" type="ORF">H4219_006340</name>
</gene>
<dbReference type="Proteomes" id="UP001150538">
    <property type="component" value="Unassembled WGS sequence"/>
</dbReference>
<protein>
    <submittedName>
        <fullName evidence="4">Uncharacterized protein</fullName>
    </submittedName>
</protein>
<dbReference type="AlphaFoldDB" id="A0A9W8DM74"/>
<dbReference type="SUPFAM" id="SSF53335">
    <property type="entry name" value="S-adenosyl-L-methionine-dependent methyltransferases"/>
    <property type="match status" value="1"/>
</dbReference>
<feature type="non-terminal residue" evidence="4">
    <location>
        <position position="1"/>
    </location>
</feature>
<reference evidence="4" key="1">
    <citation type="submission" date="2022-07" db="EMBL/GenBank/DDBJ databases">
        <title>Phylogenomic reconstructions and comparative analyses of Kickxellomycotina fungi.</title>
        <authorList>
            <person name="Reynolds N.K."/>
            <person name="Stajich J.E."/>
            <person name="Barry K."/>
            <person name="Grigoriev I.V."/>
            <person name="Crous P."/>
            <person name="Smith M.E."/>
        </authorList>
    </citation>
    <scope>NUCLEOTIDE SEQUENCE</scope>
    <source>
        <strain evidence="4">NBRC 100468</strain>
    </source>
</reference>
<dbReference type="InterPro" id="IPR026113">
    <property type="entry name" value="METTL2/6/8-like"/>
</dbReference>
<dbReference type="PANTHER" id="PTHR22809:SF5">
    <property type="entry name" value="TRNA N(3)-METHYLCYTIDINE METHYLTRANSFERASE METTL6"/>
    <property type="match status" value="1"/>
</dbReference>
<evidence type="ECO:0000256" key="1">
    <source>
        <dbReference type="ARBA" id="ARBA00009725"/>
    </source>
</evidence>
<dbReference type="EMBL" id="JANBPU010000681">
    <property type="protein sequence ID" value="KAJ1909810.1"/>
    <property type="molecule type" value="Genomic_DNA"/>
</dbReference>
<proteinExistence type="inferred from homology"/>
<dbReference type="OrthoDB" id="417697at2759"/>
<keyword evidence="3" id="KW-0808">Transferase</keyword>
<keyword evidence="2" id="KW-0489">Methyltransferase</keyword>
<name>A0A9W8DM74_9FUNG</name>
<evidence type="ECO:0000256" key="2">
    <source>
        <dbReference type="ARBA" id="ARBA00022603"/>
    </source>
</evidence>
<accession>A0A9W8DM74</accession>
<evidence type="ECO:0000256" key="3">
    <source>
        <dbReference type="ARBA" id="ARBA00022679"/>
    </source>
</evidence>
<comment type="caution">
    <text evidence="4">The sequence shown here is derived from an EMBL/GenBank/DDBJ whole genome shotgun (WGS) entry which is preliminary data.</text>
</comment>
<organism evidence="4 5">
    <name type="scientific">Mycoemilia scoparia</name>
    <dbReference type="NCBI Taxonomy" id="417184"/>
    <lineage>
        <taxon>Eukaryota</taxon>
        <taxon>Fungi</taxon>
        <taxon>Fungi incertae sedis</taxon>
        <taxon>Zoopagomycota</taxon>
        <taxon>Kickxellomycotina</taxon>
        <taxon>Kickxellomycetes</taxon>
        <taxon>Kickxellales</taxon>
        <taxon>Kickxellaceae</taxon>
        <taxon>Mycoemilia</taxon>
    </lineage>
</organism>
<comment type="similarity">
    <text evidence="1">Belongs to the methyltransferase superfamily. METL family.</text>
</comment>
<dbReference type="GO" id="GO:0008173">
    <property type="term" value="F:RNA methyltransferase activity"/>
    <property type="evidence" value="ECO:0007669"/>
    <property type="project" value="UniProtKB-ARBA"/>
</dbReference>
<evidence type="ECO:0000313" key="5">
    <source>
        <dbReference type="Proteomes" id="UP001150538"/>
    </source>
</evidence>
<feature type="non-terminal residue" evidence="4">
    <location>
        <position position="61"/>
    </location>
</feature>
<keyword evidence="5" id="KW-1185">Reference proteome</keyword>
<dbReference type="InterPro" id="IPR029063">
    <property type="entry name" value="SAM-dependent_MTases_sf"/>
</dbReference>
<dbReference type="PANTHER" id="PTHR22809">
    <property type="entry name" value="METHYLTRANSFERASE-RELATED"/>
    <property type="match status" value="1"/>
</dbReference>
<dbReference type="Gene3D" id="3.40.50.150">
    <property type="entry name" value="Vaccinia Virus protein VP39"/>
    <property type="match status" value="1"/>
</dbReference>
<dbReference type="GO" id="GO:0008757">
    <property type="term" value="F:S-adenosylmethionine-dependent methyltransferase activity"/>
    <property type="evidence" value="ECO:0007669"/>
    <property type="project" value="UniProtKB-ARBA"/>
</dbReference>
<sequence length="61" mass="6478">VLELGCGTGNAIFPLLQDISNPRLFAHACDFSKTAVNVVKSTIDDIAKQEEDKTSAGSINN</sequence>